<evidence type="ECO:0000313" key="3">
    <source>
        <dbReference type="Proteomes" id="UP000262583"/>
    </source>
</evidence>
<dbReference type="AlphaFoldDB" id="A0A2Z4Y4E8"/>
<keyword evidence="1" id="KW-0812">Transmembrane</keyword>
<feature type="transmembrane region" description="Helical" evidence="1">
    <location>
        <begin position="111"/>
        <end position="136"/>
    </location>
</feature>
<proteinExistence type="predicted"/>
<dbReference type="GO" id="GO:0140359">
    <property type="term" value="F:ABC-type transporter activity"/>
    <property type="evidence" value="ECO:0007669"/>
    <property type="project" value="InterPro"/>
</dbReference>
<dbReference type="KEGG" id="schv:BRCON_1304"/>
<protein>
    <recommendedName>
        <fullName evidence="4">ABC transporter permease</fullName>
    </recommendedName>
</protein>
<keyword evidence="1" id="KW-1133">Transmembrane helix</keyword>
<sequence>MTVHVHAGNREVETSPVLLLVRAMLLEAIRRREFYALLLLMGLFLIGAVLVQVVGIENPATGTFVLNLGMTLAFGLGHVMALLTAIRALPDEIENRTIYPLLAKPITRLQLFVGKWLAATLAGAVTTFVLFLMGWVPVPKLEAYDPVMLAQALMLQFVSLGMISALGLFFSLFLPKAVNLIVLLLLCFPGSKLVNMLTARMSRVIGRDTANWLFGYIPDFQLLNLVTAYTDGLPALSPTQFFLRLFYGAVIIATALTVGTTLFVRRNV</sequence>
<feature type="transmembrane region" description="Helical" evidence="1">
    <location>
        <begin position="34"/>
        <end position="56"/>
    </location>
</feature>
<dbReference type="Pfam" id="PF12679">
    <property type="entry name" value="ABC2_membrane_2"/>
    <property type="match status" value="1"/>
</dbReference>
<dbReference type="GO" id="GO:0005886">
    <property type="term" value="C:plasma membrane"/>
    <property type="evidence" value="ECO:0007669"/>
    <property type="project" value="UniProtKB-SubCell"/>
</dbReference>
<evidence type="ECO:0000256" key="1">
    <source>
        <dbReference type="SAM" id="Phobius"/>
    </source>
</evidence>
<accession>A0A2Z4Y4E8</accession>
<dbReference type="Proteomes" id="UP000262583">
    <property type="component" value="Chromosome"/>
</dbReference>
<dbReference type="EMBL" id="CP030759">
    <property type="protein sequence ID" value="AXA36081.1"/>
    <property type="molecule type" value="Genomic_DNA"/>
</dbReference>
<evidence type="ECO:0000313" key="2">
    <source>
        <dbReference type="EMBL" id="AXA36081.1"/>
    </source>
</evidence>
<dbReference type="PANTHER" id="PTHR43471">
    <property type="entry name" value="ABC TRANSPORTER PERMEASE"/>
    <property type="match status" value="1"/>
</dbReference>
<reference evidence="2 3" key="1">
    <citation type="submission" date="2018-05" db="EMBL/GenBank/DDBJ databases">
        <title>A metagenomic window into the 2 km-deep terrestrial subsurface aquifer revealed taxonomically and functionally diverse microbial community comprising novel uncultured bacterial lineages.</title>
        <authorList>
            <person name="Kadnikov V.V."/>
            <person name="Mardanov A.V."/>
            <person name="Beletsky A.V."/>
            <person name="Banks D."/>
            <person name="Pimenov N.V."/>
            <person name="Frank Y.A."/>
            <person name="Karnachuk O.V."/>
            <person name="Ravin N.V."/>
        </authorList>
    </citation>
    <scope>NUCLEOTIDE SEQUENCE [LARGE SCALE GENOMIC DNA]</scope>
    <source>
        <strain evidence="2">BY</strain>
    </source>
</reference>
<organism evidence="2 3">
    <name type="scientific">Sumerlaea chitinivorans</name>
    <dbReference type="NCBI Taxonomy" id="2250252"/>
    <lineage>
        <taxon>Bacteria</taxon>
        <taxon>Candidatus Sumerlaeota</taxon>
        <taxon>Candidatus Sumerlaeia</taxon>
        <taxon>Candidatus Sumerlaeales</taxon>
        <taxon>Candidatus Sumerlaeaceae</taxon>
        <taxon>Candidatus Sumerlaea</taxon>
    </lineage>
</organism>
<feature type="transmembrane region" description="Helical" evidence="1">
    <location>
        <begin position="177"/>
        <end position="194"/>
    </location>
</feature>
<feature type="transmembrane region" description="Helical" evidence="1">
    <location>
        <begin position="241"/>
        <end position="264"/>
    </location>
</feature>
<gene>
    <name evidence="2" type="ORF">BRCON_1304</name>
</gene>
<feature type="transmembrane region" description="Helical" evidence="1">
    <location>
        <begin position="68"/>
        <end position="90"/>
    </location>
</feature>
<keyword evidence="1" id="KW-0472">Membrane</keyword>
<feature type="transmembrane region" description="Helical" evidence="1">
    <location>
        <begin position="148"/>
        <end position="170"/>
    </location>
</feature>
<name>A0A2Z4Y4E8_SUMC1</name>
<dbReference type="PANTHER" id="PTHR43471:SF10">
    <property type="entry name" value="SLL1107 PROTEIN"/>
    <property type="match status" value="1"/>
</dbReference>
<evidence type="ECO:0008006" key="4">
    <source>
        <dbReference type="Google" id="ProtNLM"/>
    </source>
</evidence>